<evidence type="ECO:0000256" key="4">
    <source>
        <dbReference type="ARBA" id="ARBA00022630"/>
    </source>
</evidence>
<dbReference type="EMBL" id="JAGGJA010000008">
    <property type="protein sequence ID" value="MCW9707707.1"/>
    <property type="molecule type" value="Genomic_DNA"/>
</dbReference>
<comment type="catalytic activity">
    <reaction evidence="10">
        <text>a 5,6-dihydrouridine in tRNA + NADP(+) = a uridine in tRNA + NADPH + H(+)</text>
        <dbReference type="Rhea" id="RHEA:23624"/>
        <dbReference type="Rhea" id="RHEA-COMP:13339"/>
        <dbReference type="Rhea" id="RHEA-COMP:13887"/>
        <dbReference type="ChEBI" id="CHEBI:15378"/>
        <dbReference type="ChEBI" id="CHEBI:57783"/>
        <dbReference type="ChEBI" id="CHEBI:58349"/>
        <dbReference type="ChEBI" id="CHEBI:65315"/>
        <dbReference type="ChEBI" id="CHEBI:74443"/>
    </reaction>
</comment>
<keyword evidence="5 12" id="KW-0288">FMN</keyword>
<dbReference type="InterPro" id="IPR035587">
    <property type="entry name" value="DUS-like_FMN-bd"/>
</dbReference>
<dbReference type="InterPro" id="IPR024036">
    <property type="entry name" value="tRNA-dHydroUridine_Synthase_C"/>
</dbReference>
<keyword evidence="15" id="KW-1185">Reference proteome</keyword>
<accession>A0ABT3PPD3</accession>
<dbReference type="CDD" id="cd02801">
    <property type="entry name" value="DUS_like_FMN"/>
    <property type="match status" value="1"/>
</dbReference>
<dbReference type="InterPro" id="IPR004652">
    <property type="entry name" value="DusB-like"/>
</dbReference>
<comment type="caution">
    <text evidence="14">The sequence shown here is derived from an EMBL/GenBank/DDBJ whole genome shotgun (WGS) entry which is preliminary data.</text>
</comment>
<dbReference type="NCBIfam" id="TIGR00737">
    <property type="entry name" value="nifR3_yhdG"/>
    <property type="match status" value="1"/>
</dbReference>
<organism evidence="14 15">
    <name type="scientific">Fodinibius salsisoli</name>
    <dbReference type="NCBI Taxonomy" id="2820877"/>
    <lineage>
        <taxon>Bacteria</taxon>
        <taxon>Pseudomonadati</taxon>
        <taxon>Balneolota</taxon>
        <taxon>Balneolia</taxon>
        <taxon>Balneolales</taxon>
        <taxon>Balneolaceae</taxon>
        <taxon>Fodinibius</taxon>
    </lineage>
</organism>
<evidence type="ECO:0000256" key="7">
    <source>
        <dbReference type="ARBA" id="ARBA00022857"/>
    </source>
</evidence>
<dbReference type="Gene3D" id="1.10.1200.80">
    <property type="entry name" value="Putative flavin oxidoreducatase, domain 2"/>
    <property type="match status" value="1"/>
</dbReference>
<reference evidence="14 15" key="1">
    <citation type="submission" date="2021-03" db="EMBL/GenBank/DDBJ databases">
        <title>Aliifodinibius sp. nov., a new bacterium isolated from saline soil.</title>
        <authorList>
            <person name="Galisteo C."/>
            <person name="De La Haba R."/>
            <person name="Sanchez-Porro C."/>
            <person name="Ventosa A."/>
        </authorList>
    </citation>
    <scope>NUCLEOTIDE SEQUENCE [LARGE SCALE GENOMIC DNA]</scope>
    <source>
        <strain evidence="14 15">1BSP15-2V2</strain>
    </source>
</reference>
<evidence type="ECO:0000256" key="11">
    <source>
        <dbReference type="ARBA" id="ARBA00048802"/>
    </source>
</evidence>
<dbReference type="PROSITE" id="PS01136">
    <property type="entry name" value="UPF0034"/>
    <property type="match status" value="1"/>
</dbReference>
<evidence type="ECO:0000256" key="8">
    <source>
        <dbReference type="ARBA" id="ARBA00022884"/>
    </source>
</evidence>
<evidence type="ECO:0000256" key="3">
    <source>
        <dbReference type="ARBA" id="ARBA00022555"/>
    </source>
</evidence>
<comment type="catalytic activity">
    <reaction evidence="11">
        <text>a 5,6-dihydrouridine in tRNA + NAD(+) = a uridine in tRNA + NADH + H(+)</text>
        <dbReference type="Rhea" id="RHEA:54452"/>
        <dbReference type="Rhea" id="RHEA-COMP:13339"/>
        <dbReference type="Rhea" id="RHEA-COMP:13887"/>
        <dbReference type="ChEBI" id="CHEBI:15378"/>
        <dbReference type="ChEBI" id="CHEBI:57540"/>
        <dbReference type="ChEBI" id="CHEBI:57945"/>
        <dbReference type="ChEBI" id="CHEBI:65315"/>
        <dbReference type="ChEBI" id="CHEBI:74443"/>
    </reaction>
</comment>
<evidence type="ECO:0000313" key="15">
    <source>
        <dbReference type="Proteomes" id="UP001207918"/>
    </source>
</evidence>
<dbReference type="GO" id="GO:0016491">
    <property type="term" value="F:oxidoreductase activity"/>
    <property type="evidence" value="ECO:0007669"/>
    <property type="project" value="UniProtKB-KW"/>
</dbReference>
<gene>
    <name evidence="14" type="primary">dusB</name>
    <name evidence="14" type="ORF">J6I44_12640</name>
</gene>
<dbReference type="RefSeq" id="WP_265766497.1">
    <property type="nucleotide sequence ID" value="NZ_JAGGJA010000008.1"/>
</dbReference>
<dbReference type="PIRSF" id="PIRSF006621">
    <property type="entry name" value="Dus"/>
    <property type="match status" value="1"/>
</dbReference>
<evidence type="ECO:0000256" key="10">
    <source>
        <dbReference type="ARBA" id="ARBA00048205"/>
    </source>
</evidence>
<evidence type="ECO:0000256" key="12">
    <source>
        <dbReference type="PIRNR" id="PIRNR006621"/>
    </source>
</evidence>
<evidence type="ECO:0000313" key="14">
    <source>
        <dbReference type="EMBL" id="MCW9707707.1"/>
    </source>
</evidence>
<dbReference type="InterPro" id="IPR001269">
    <property type="entry name" value="DUS_fam"/>
</dbReference>
<dbReference type="Pfam" id="PF01207">
    <property type="entry name" value="Dus"/>
    <property type="match status" value="1"/>
</dbReference>
<evidence type="ECO:0000256" key="5">
    <source>
        <dbReference type="ARBA" id="ARBA00022643"/>
    </source>
</evidence>
<dbReference type="PANTHER" id="PTHR45846">
    <property type="entry name" value="TRNA-DIHYDROURIDINE(47) SYNTHASE [NAD(P)(+)]-LIKE"/>
    <property type="match status" value="1"/>
</dbReference>
<dbReference type="SUPFAM" id="SSF51395">
    <property type="entry name" value="FMN-linked oxidoreductases"/>
    <property type="match status" value="1"/>
</dbReference>
<feature type="domain" description="DUS-like FMN-binding" evidence="13">
    <location>
        <begin position="14"/>
        <end position="312"/>
    </location>
</feature>
<dbReference type="InterPro" id="IPR018517">
    <property type="entry name" value="tRNA_hU_synthase_CS"/>
</dbReference>
<dbReference type="PANTHER" id="PTHR45846:SF1">
    <property type="entry name" value="TRNA-DIHYDROURIDINE(47) SYNTHASE [NAD(P)(+)]-LIKE"/>
    <property type="match status" value="1"/>
</dbReference>
<protein>
    <recommendedName>
        <fullName evidence="12">tRNA-dihydrouridine synthase</fullName>
        <ecNumber evidence="12">1.3.1.-</ecNumber>
    </recommendedName>
</protein>
<keyword evidence="8" id="KW-0694">RNA-binding</keyword>
<sequence>MKIADLDLGHKPLLLAPMEDVTDSPFRTICRKRGASIVYTEFISSEAIIRDADQAMHKMDFSDEERPFGVQIFGGREEAMEGAAKIAESNNPDVVDINFGCPVYKIVKTGAGCACLKDMDLMERMAGSVIDAVEDKPVTVKTRLGWDYRNIWIQDAALMLQDLGVKALTVHARTRNQKYKGEADWEWLKKLKNTPGLEIPIIGNGDVTSPQDAKRMFDETGVDGVMIGRGAIGNPWIFERTHHYLETGELLPEPTVDDRIDLCAEQLRRSVKHHGERYGVIIMKKHYGNYLKGVRNSRGLRGAIMEESEMQPILDLLYQFRDQKMYAAAS</sequence>
<dbReference type="InterPro" id="IPR013785">
    <property type="entry name" value="Aldolase_TIM"/>
</dbReference>
<keyword evidence="9 12" id="KW-0560">Oxidoreductase</keyword>
<keyword evidence="3" id="KW-0820">tRNA-binding</keyword>
<proteinExistence type="inferred from homology"/>
<comment type="cofactor">
    <cofactor evidence="1 12">
        <name>FMN</name>
        <dbReference type="ChEBI" id="CHEBI:58210"/>
    </cofactor>
</comment>
<keyword evidence="6 12" id="KW-0819">tRNA processing</keyword>
<comment type="similarity">
    <text evidence="12">Belongs to the dus family.</text>
</comment>
<evidence type="ECO:0000256" key="6">
    <source>
        <dbReference type="ARBA" id="ARBA00022694"/>
    </source>
</evidence>
<keyword evidence="4 12" id="KW-0285">Flavoprotein</keyword>
<evidence type="ECO:0000256" key="2">
    <source>
        <dbReference type="ARBA" id="ARBA00002790"/>
    </source>
</evidence>
<dbReference type="Proteomes" id="UP001207918">
    <property type="component" value="Unassembled WGS sequence"/>
</dbReference>
<comment type="function">
    <text evidence="2 12">Catalyzes the synthesis of 5,6-dihydrouridine (D), a modified base found in the D-loop of most tRNAs, via the reduction of the C5-C6 double bond in target uridines.</text>
</comment>
<evidence type="ECO:0000256" key="9">
    <source>
        <dbReference type="ARBA" id="ARBA00023002"/>
    </source>
</evidence>
<dbReference type="EC" id="1.3.1.-" evidence="12"/>
<name>A0ABT3PPD3_9BACT</name>
<evidence type="ECO:0000259" key="13">
    <source>
        <dbReference type="Pfam" id="PF01207"/>
    </source>
</evidence>
<dbReference type="Gene3D" id="3.20.20.70">
    <property type="entry name" value="Aldolase class I"/>
    <property type="match status" value="1"/>
</dbReference>
<keyword evidence="7" id="KW-0521">NADP</keyword>
<evidence type="ECO:0000256" key="1">
    <source>
        <dbReference type="ARBA" id="ARBA00001917"/>
    </source>
</evidence>